<dbReference type="AlphaFoldDB" id="A0A2G4RBL3"/>
<dbReference type="RefSeq" id="WP_099541359.1">
    <property type="nucleotide sequence ID" value="NZ_PEBQ01000118.1"/>
</dbReference>
<dbReference type="EMBL" id="PEBQ01000118">
    <property type="protein sequence ID" value="PHY93959.1"/>
    <property type="molecule type" value="Genomic_DNA"/>
</dbReference>
<protein>
    <submittedName>
        <fullName evidence="1">Uncharacterized protein</fullName>
    </submittedName>
</protein>
<keyword evidence="2" id="KW-1185">Reference proteome</keyword>
<dbReference type="Pfam" id="PF20320">
    <property type="entry name" value="DUF6615"/>
    <property type="match status" value="1"/>
</dbReference>
<sequence>MSRFINKSFRSMSMLSIKEWNDLRYTIKFNLPRQEETITETLLLNIKRHVPCIDKIIGFSKVAEGQNGADFQWTIINHRNNISYNMRFQAKRIKNNLKTYDSIKQTIGKAKSSPMQIDVFQTSSEAANCVPLYIFFNYLNDLSIIPNNCCSIDIGCKNQKDYRNDYKVWSISISPAKKVRCNLIKMPPTKNNKTKFNQKVSTHIKDSMPIRCLFCPNYSGITDDREKKLNGENFQDAIMQKIRDLSQDMDESEGYDPKLGVVDGIPENVQEVLHTLKNFTDSPIPEERLTALSQKFDGCGALIITEIN</sequence>
<comment type="caution">
    <text evidence="1">The sequence shown here is derived from an EMBL/GenBank/DDBJ whole genome shotgun (WGS) entry which is preliminary data.</text>
</comment>
<proteinExistence type="predicted"/>
<dbReference type="InterPro" id="IPR046723">
    <property type="entry name" value="DUF6615"/>
</dbReference>
<dbReference type="Proteomes" id="UP000228751">
    <property type="component" value="Unassembled WGS sequence"/>
</dbReference>
<evidence type="ECO:0000313" key="1">
    <source>
        <dbReference type="EMBL" id="PHY93959.1"/>
    </source>
</evidence>
<evidence type="ECO:0000313" key="2">
    <source>
        <dbReference type="Proteomes" id="UP000228751"/>
    </source>
</evidence>
<name>A0A2G4RBL3_9PROT</name>
<organism evidence="1 2">
    <name type="scientific">Acetobacter pomorum</name>
    <dbReference type="NCBI Taxonomy" id="65959"/>
    <lineage>
        <taxon>Bacteria</taxon>
        <taxon>Pseudomonadati</taxon>
        <taxon>Pseudomonadota</taxon>
        <taxon>Alphaproteobacteria</taxon>
        <taxon>Acetobacterales</taxon>
        <taxon>Acetobacteraceae</taxon>
        <taxon>Acetobacter</taxon>
    </lineage>
</organism>
<dbReference type="OrthoDB" id="7823481at2"/>
<gene>
    <name evidence="1" type="ORF">CSR02_08780</name>
</gene>
<accession>A0A2G4RBL3</accession>
<reference evidence="1 2" key="1">
    <citation type="submission" date="2017-10" db="EMBL/GenBank/DDBJ databases">
        <title>Genomic analysis of the genus Acetobacter.</title>
        <authorList>
            <person name="Kim K.H."/>
            <person name="Chun B.H."/>
            <person name="Son A.R."/>
            <person name="Jeon C.O."/>
        </authorList>
    </citation>
    <scope>NUCLEOTIDE SEQUENCE [LARGE SCALE GENOMIC DNA]</scope>
    <source>
        <strain evidence="1 2">LHT 2458</strain>
    </source>
</reference>